<evidence type="ECO:0000256" key="1">
    <source>
        <dbReference type="SAM" id="MobiDB-lite"/>
    </source>
</evidence>
<dbReference type="EMBL" id="JAACJK010000116">
    <property type="protein sequence ID" value="KAF5330178.1"/>
    <property type="molecule type" value="Genomic_DNA"/>
</dbReference>
<reference evidence="3 4" key="1">
    <citation type="journal article" date="2020" name="ISME J.">
        <title>Uncovering the hidden diversity of litter-decomposition mechanisms in mushroom-forming fungi.</title>
        <authorList>
            <person name="Floudas D."/>
            <person name="Bentzer J."/>
            <person name="Ahren D."/>
            <person name="Johansson T."/>
            <person name="Persson P."/>
            <person name="Tunlid A."/>
        </authorList>
    </citation>
    <scope>NUCLEOTIDE SEQUENCE [LARGE SCALE GENOMIC DNA]</scope>
    <source>
        <strain evidence="3 4">CBS 175.51</strain>
    </source>
</reference>
<gene>
    <name evidence="3" type="ORF">D9611_010632</name>
</gene>
<dbReference type="OrthoDB" id="3270804at2759"/>
<dbReference type="Proteomes" id="UP000541558">
    <property type="component" value="Unassembled WGS sequence"/>
</dbReference>
<proteinExistence type="predicted"/>
<name>A0A8H5FBD7_9AGAR</name>
<feature type="domain" description="Ribonuclease H1 N-terminal" evidence="2">
    <location>
        <begin position="160"/>
        <end position="201"/>
    </location>
</feature>
<evidence type="ECO:0000313" key="3">
    <source>
        <dbReference type="EMBL" id="KAF5330178.1"/>
    </source>
</evidence>
<feature type="compositionally biased region" description="Pro residues" evidence="1">
    <location>
        <begin position="96"/>
        <end position="106"/>
    </location>
</feature>
<evidence type="ECO:0000313" key="4">
    <source>
        <dbReference type="Proteomes" id="UP000541558"/>
    </source>
</evidence>
<dbReference type="InterPro" id="IPR011320">
    <property type="entry name" value="RNase_H1_N"/>
</dbReference>
<organism evidence="3 4">
    <name type="scientific">Ephemerocybe angulata</name>
    <dbReference type="NCBI Taxonomy" id="980116"/>
    <lineage>
        <taxon>Eukaryota</taxon>
        <taxon>Fungi</taxon>
        <taxon>Dikarya</taxon>
        <taxon>Basidiomycota</taxon>
        <taxon>Agaricomycotina</taxon>
        <taxon>Agaricomycetes</taxon>
        <taxon>Agaricomycetidae</taxon>
        <taxon>Agaricales</taxon>
        <taxon>Agaricineae</taxon>
        <taxon>Psathyrellaceae</taxon>
        <taxon>Ephemerocybe</taxon>
    </lineage>
</organism>
<dbReference type="Pfam" id="PF01693">
    <property type="entry name" value="Cauli_VI"/>
    <property type="match status" value="1"/>
</dbReference>
<protein>
    <recommendedName>
        <fullName evidence="2">Ribonuclease H1 N-terminal domain-containing protein</fullName>
    </recommendedName>
</protein>
<accession>A0A8H5FBD7</accession>
<dbReference type="AlphaFoldDB" id="A0A8H5FBD7"/>
<feature type="compositionally biased region" description="Polar residues" evidence="1">
    <location>
        <begin position="75"/>
        <end position="91"/>
    </location>
</feature>
<dbReference type="InterPro" id="IPR009027">
    <property type="entry name" value="Ribosomal_bL9/RNase_H1_N"/>
</dbReference>
<feature type="region of interest" description="Disordered" evidence="1">
    <location>
        <begin position="68"/>
        <end position="119"/>
    </location>
</feature>
<feature type="compositionally biased region" description="Low complexity" evidence="1">
    <location>
        <begin position="107"/>
        <end position="119"/>
    </location>
</feature>
<comment type="caution">
    <text evidence="3">The sequence shown here is derived from an EMBL/GenBank/DDBJ whole genome shotgun (WGS) entry which is preliminary data.</text>
</comment>
<keyword evidence="4" id="KW-1185">Reference proteome</keyword>
<dbReference type="SUPFAM" id="SSF55658">
    <property type="entry name" value="L9 N-domain-like"/>
    <property type="match status" value="1"/>
</dbReference>
<evidence type="ECO:0000259" key="2">
    <source>
        <dbReference type="Pfam" id="PF01693"/>
    </source>
</evidence>
<sequence>MAKESAAERIATLSRATSPAMIQLLGNLIKAIDDRHLTLDDYLQVGTAPVCCDMCNGTGIVMVPTVASDDEDDGVTTNVPPATSNTPAPSNATVAPPAPGVTPPTAPTASSSQDAQAAPAPTVVIPPATYPIPGFQSLGPNVAPPAPESAVYTGEGPDRFFTITRGIRLGVFGGWMDTSSYVTGVPAASYSRHRTLQSAYEAYVKAHGRGIVRTVATGYKYWDAYE</sequence>